<organism evidence="3 4">
    <name type="scientific">Segatella cerevisiae</name>
    <dbReference type="NCBI Taxonomy" id="2053716"/>
    <lineage>
        <taxon>Bacteria</taxon>
        <taxon>Pseudomonadati</taxon>
        <taxon>Bacteroidota</taxon>
        <taxon>Bacteroidia</taxon>
        <taxon>Bacteroidales</taxon>
        <taxon>Prevotellaceae</taxon>
        <taxon>Segatella</taxon>
    </lineage>
</organism>
<dbReference type="Proteomes" id="UP001204015">
    <property type="component" value="Unassembled WGS sequence"/>
</dbReference>
<evidence type="ECO:0000313" key="3">
    <source>
        <dbReference type="EMBL" id="MCO6025860.1"/>
    </source>
</evidence>
<feature type="signal peptide" evidence="2">
    <location>
        <begin position="1"/>
        <end position="23"/>
    </location>
</feature>
<evidence type="ECO:0000313" key="4">
    <source>
        <dbReference type="Proteomes" id="UP001204015"/>
    </source>
</evidence>
<evidence type="ECO:0000256" key="1">
    <source>
        <dbReference type="SAM" id="MobiDB-lite"/>
    </source>
</evidence>
<reference evidence="3 4" key="1">
    <citation type="submission" date="2022-06" db="EMBL/GenBank/DDBJ databases">
        <title>A taxonomic note on the genus Prevotella: Description of four novel genera and emended description of the genera Hallella and Xylanibacter.</title>
        <authorList>
            <person name="Hitch T.C.A."/>
        </authorList>
    </citation>
    <scope>NUCLEOTIDE SEQUENCE [LARGE SCALE GENOMIC DNA]</scope>
    <source>
        <strain evidence="3 4">DSM 100619</strain>
    </source>
</reference>
<feature type="chain" id="PRO_5046113350" evidence="2">
    <location>
        <begin position="24"/>
        <end position="199"/>
    </location>
</feature>
<accession>A0ABT1BXR2</accession>
<gene>
    <name evidence="3" type="ORF">NG821_08425</name>
</gene>
<feature type="region of interest" description="Disordered" evidence="1">
    <location>
        <begin position="139"/>
        <end position="199"/>
    </location>
</feature>
<evidence type="ECO:0000256" key="2">
    <source>
        <dbReference type="SAM" id="SignalP"/>
    </source>
</evidence>
<keyword evidence="4" id="KW-1185">Reference proteome</keyword>
<protein>
    <submittedName>
        <fullName evidence="3">Uncharacterized protein</fullName>
    </submittedName>
</protein>
<name>A0ABT1BXR2_9BACT</name>
<dbReference type="EMBL" id="JAMXLY010000031">
    <property type="protein sequence ID" value="MCO6025860.1"/>
    <property type="molecule type" value="Genomic_DNA"/>
</dbReference>
<sequence>MEKIKTLLLSLTALIAFASSANAKNVIKPTYLFGFAASFNDSTVYFTDVQEVDSAWISSKNKFLFGRDNYSYQLKNYLASIGQSDRTCLVEYSTTKKGIEKKYEKLMGKYLPKKKKGSPVEFEIKHLTVSDFRFKAIQPTVEEMEEKPEEKPKQRSKRTMQQGGPQGGEHAHRMHRGQGGPISPDNGQNPEEMPAGPEE</sequence>
<proteinExistence type="predicted"/>
<dbReference type="RefSeq" id="WP_252761218.1">
    <property type="nucleotide sequence ID" value="NZ_JAMXLY010000031.1"/>
</dbReference>
<keyword evidence="2" id="KW-0732">Signal</keyword>
<comment type="caution">
    <text evidence="3">The sequence shown here is derived from an EMBL/GenBank/DDBJ whole genome shotgun (WGS) entry which is preliminary data.</text>
</comment>